<feature type="domain" description="Methyltransferase type 11" evidence="1">
    <location>
        <begin position="46"/>
        <end position="141"/>
    </location>
</feature>
<dbReference type="HOGENOM" id="CLU_097888_0_0_0"/>
<dbReference type="KEGG" id="mpg:Theba_0630"/>
<dbReference type="PANTHER" id="PTHR43591">
    <property type="entry name" value="METHYLTRANSFERASE"/>
    <property type="match status" value="1"/>
</dbReference>
<dbReference type="RefSeq" id="WP_006492279.1">
    <property type="nucleotide sequence ID" value="NC_017934.1"/>
</dbReference>
<evidence type="ECO:0000313" key="2">
    <source>
        <dbReference type="EMBL" id="AFK06348.1"/>
    </source>
</evidence>
<proteinExistence type="predicted"/>
<dbReference type="AlphaFoldDB" id="I2F345"/>
<dbReference type="SUPFAM" id="SSF53335">
    <property type="entry name" value="S-adenosyl-L-methionine-dependent methyltransferases"/>
    <property type="match status" value="1"/>
</dbReference>
<keyword evidence="2" id="KW-0489">Methyltransferase</keyword>
<dbReference type="InterPro" id="IPR013216">
    <property type="entry name" value="Methyltransf_11"/>
</dbReference>
<keyword evidence="2" id="KW-0808">Transferase</keyword>
<dbReference type="Pfam" id="PF08241">
    <property type="entry name" value="Methyltransf_11"/>
    <property type="match status" value="1"/>
</dbReference>
<gene>
    <name evidence="2" type="ORF">Theba_0630</name>
</gene>
<reference evidence="2 3" key="1">
    <citation type="journal article" date="2012" name="Genome Biol. Evol.">
        <title>Genome Sequence of the Mesophilic Thermotogales Bacterium Mesotoga prima MesG1.Ag.4.2 Reveals the Largest Thermotogales Genome To Date.</title>
        <authorList>
            <person name="Zhaxybayeva O."/>
            <person name="Swithers K.S."/>
            <person name="Foght J."/>
            <person name="Green A.G."/>
            <person name="Bruce D."/>
            <person name="Detter C."/>
            <person name="Han S."/>
            <person name="Teshima H."/>
            <person name="Han J."/>
            <person name="Woyke T."/>
            <person name="Pitluck S."/>
            <person name="Nolan M."/>
            <person name="Ivanova N."/>
            <person name="Pati A."/>
            <person name="Land M.L."/>
            <person name="Dlutek M."/>
            <person name="Doolittle W.F."/>
            <person name="Noll K.M."/>
            <person name="Nesbo C.L."/>
        </authorList>
    </citation>
    <scope>NUCLEOTIDE SEQUENCE [LARGE SCALE GENOMIC DNA]</scope>
    <source>
        <strain evidence="3">mesG1.Ag.4.2</strain>
    </source>
</reference>
<dbReference type="CDD" id="cd02440">
    <property type="entry name" value="AdoMet_MTases"/>
    <property type="match status" value="1"/>
</dbReference>
<dbReference type="GeneID" id="87106475"/>
<dbReference type="Gene3D" id="3.40.50.150">
    <property type="entry name" value="Vaccinia Virus protein VP39"/>
    <property type="match status" value="1"/>
</dbReference>
<evidence type="ECO:0000313" key="3">
    <source>
        <dbReference type="Proteomes" id="UP000002881"/>
    </source>
</evidence>
<dbReference type="EMBL" id="CP003532">
    <property type="protein sequence ID" value="AFK06348.1"/>
    <property type="molecule type" value="Genomic_DNA"/>
</dbReference>
<keyword evidence="2" id="KW-0830">Ubiquinone</keyword>
<dbReference type="GO" id="GO:0008757">
    <property type="term" value="F:S-adenosylmethionine-dependent methyltransferase activity"/>
    <property type="evidence" value="ECO:0007669"/>
    <property type="project" value="InterPro"/>
</dbReference>
<dbReference type="eggNOG" id="COG2226">
    <property type="taxonomic scope" value="Bacteria"/>
</dbReference>
<evidence type="ECO:0000259" key="1">
    <source>
        <dbReference type="Pfam" id="PF08241"/>
    </source>
</evidence>
<organism evidence="2 3">
    <name type="scientific">Mesotoga prima MesG1.Ag.4.2</name>
    <dbReference type="NCBI Taxonomy" id="660470"/>
    <lineage>
        <taxon>Bacteria</taxon>
        <taxon>Thermotogati</taxon>
        <taxon>Thermotogota</taxon>
        <taxon>Thermotogae</taxon>
        <taxon>Kosmotogales</taxon>
        <taxon>Kosmotogaceae</taxon>
        <taxon>Mesotoga</taxon>
    </lineage>
</organism>
<dbReference type="InterPro" id="IPR029063">
    <property type="entry name" value="SAM-dependent_MTases_sf"/>
</dbReference>
<dbReference type="Proteomes" id="UP000002881">
    <property type="component" value="Chromosome"/>
</dbReference>
<protein>
    <submittedName>
        <fullName evidence="2">Methylase involved in ubiquinone/menaquinone biosynthesis</fullName>
    </submittedName>
</protein>
<name>I2F345_9BACT</name>
<sequence length="256" mass="29365">MRESWEYYSEIASRYDYMYEEPYWNLYHRIVERLLEDHVKTIGRTLDIGTGTGRWALYLAEKAHEVVGVDLSQEMLSVASMKAGLADLKIDFVHSNAERLPFEKECFDYVLAMGDLLSYAKNTSEVLAECQRVLKRGGLLLATVDNAWAFLHDFLSRGEYSMAKRLVEKDKIPIGDSSVSSIVFATKPFFPEEIGHLLNMNGFDLIDISSVVAFYPYDEQALAAKIDSAVDWELKYCRNRETLARSEHLFLCGKKR</sequence>
<dbReference type="GO" id="GO:0032259">
    <property type="term" value="P:methylation"/>
    <property type="evidence" value="ECO:0007669"/>
    <property type="project" value="UniProtKB-KW"/>
</dbReference>
<keyword evidence="3" id="KW-1185">Reference proteome</keyword>
<accession>I2F345</accession>